<dbReference type="EMBL" id="ON887157">
    <property type="protein sequence ID" value="WBR15044.1"/>
    <property type="molecule type" value="Genomic_DNA"/>
</dbReference>
<evidence type="ECO:0000313" key="2">
    <source>
        <dbReference type="EMBL" id="WBR15044.1"/>
    </source>
</evidence>
<dbReference type="Proteomes" id="UP001185135">
    <property type="component" value="Segment"/>
</dbReference>
<evidence type="ECO:0000256" key="1">
    <source>
        <dbReference type="SAM" id="MobiDB-lite"/>
    </source>
</evidence>
<sequence>MASSSVRALARNDRGRHVGGRRSHSWTRLDPKQGCDDGDNNNNTCGSAKRRRLDDSPALRLGLADLPAEMRAAIVLRLDRAPDYAACAAASPLFRNVCTPHAWIRQCAVVYANEPERVFGSDECVAVVRDVWTRWGTLCSARADAHGRRCLQRVLWDEELHCRCWEYVALKGALDRDRRSTVAFMCDVALDVHRLTGQERDGEAMTSTSDNHGDNNNNATIRQPHGGTRRPRHRSMVKSLANSALMSTKPGDGFYLLTILARVFECPFRAARYVRKRAVSAMLNAPVDAARAIVRAAPIEMREAILRGVVDDAVAFNRCDLALMAREEGADDPLPAILCQVVRDELMVDQFGEMWRRALAAGHSPETLWPGVVDAIRFRVFAYYPCALDGVLRERPPGADMSLFCAKAVRGGSPSSIETMRAFGVNDFDCPLVHEAIVDACRADRIDMVRCMVKGASNIDPRYLLARTCPQQSPQVAAFLAQHVADLNAQP</sequence>
<feature type="region of interest" description="Disordered" evidence="1">
    <location>
        <begin position="1"/>
        <end position="50"/>
    </location>
</feature>
<feature type="region of interest" description="Disordered" evidence="1">
    <location>
        <begin position="199"/>
        <end position="232"/>
    </location>
</feature>
<protein>
    <submittedName>
        <fullName evidence="2">Uncharacterized protein</fullName>
    </submittedName>
</protein>
<name>A0AA95J2K7_9VIRU</name>
<accession>A0AA95J2K7</accession>
<proteinExistence type="predicted"/>
<organism evidence="2 3">
    <name type="scientific">Pandoravirus kuranda</name>
    <dbReference type="NCBI Taxonomy" id="3019033"/>
    <lineage>
        <taxon>Viruses</taxon>
        <taxon>Pandoravirus</taxon>
    </lineage>
</organism>
<gene>
    <name evidence="2" type="ORF">pkur_cds_870</name>
</gene>
<reference evidence="2" key="1">
    <citation type="submission" date="2022-06" db="EMBL/GenBank/DDBJ databases">
        <authorList>
            <person name="Legendre M."/>
            <person name="Claverie J.-M."/>
            <person name="Alempic J.-M."/>
            <person name="Abergel C."/>
        </authorList>
    </citation>
    <scope>NUCLEOTIDE SEQUENCE</scope>
    <source>
        <strain evidence="2">Kuranda</strain>
    </source>
</reference>
<evidence type="ECO:0000313" key="3">
    <source>
        <dbReference type="Proteomes" id="UP001185135"/>
    </source>
</evidence>
<feature type="compositionally biased region" description="Polar residues" evidence="1">
    <location>
        <begin position="205"/>
        <end position="221"/>
    </location>
</feature>